<evidence type="ECO:0000313" key="8">
    <source>
        <dbReference type="EMBL" id="KKA31091.1"/>
    </source>
</evidence>
<feature type="compositionally biased region" description="Low complexity" evidence="5">
    <location>
        <begin position="356"/>
        <end position="365"/>
    </location>
</feature>
<feature type="transmembrane region" description="Helical" evidence="6">
    <location>
        <begin position="377"/>
        <end position="397"/>
    </location>
</feature>
<feature type="transmembrane region" description="Helical" evidence="6">
    <location>
        <begin position="278"/>
        <end position="298"/>
    </location>
</feature>
<feature type="transmembrane region" description="Helical" evidence="6">
    <location>
        <begin position="228"/>
        <end position="247"/>
    </location>
</feature>
<evidence type="ECO:0000256" key="2">
    <source>
        <dbReference type="ARBA" id="ARBA00022692"/>
    </source>
</evidence>
<gene>
    <name evidence="8" type="ORF">TD95_001782</name>
</gene>
<keyword evidence="4 6" id="KW-0472">Membrane</keyword>
<reference evidence="8 9" key="1">
    <citation type="submission" date="2015-03" db="EMBL/GenBank/DDBJ databases">
        <authorList>
            <person name="Radwan O."/>
            <person name="Al-Naeli F.A."/>
            <person name="Rendon G.A."/>
            <person name="Fields C."/>
        </authorList>
    </citation>
    <scope>NUCLEOTIDE SEQUENCE [LARGE SCALE GENOMIC DNA]</scope>
    <source>
        <strain evidence="8">CR-DP1</strain>
    </source>
</reference>
<accession>A0A0F4ZLS5</accession>
<sequence>MNRLLFTLLSMPLAVAAMQPTLFMRQEVATATASAPVTAVTDCHLHDKDLYCMAGTTEYVVGVTMTQTTSIPASYTGCHTHSDELYCMDEDGNDVSLELEGAETHSDEETTSSGAEEEELDCHFHAGVEHCVPKSGSNSSASCKRVDRDYNKNLRIGLLFVILATSAIGVFGPIFLTSILPDKLGSVFVLLKQFGTGVVISTALVHLLTHATLMFENECLGRLKYEATSTAIMMAGVFVSFMVEYAGHRYVSWKTAQSDQQMSVTAAARQKSKDMINITVMEAGIIFHSLLIGLTLVVTGDSVFMTLFIVIIFHQMFEGIALGSRIAALGTGKASSALSSLGHHHDHHDHHDKPEASTNSNSITSTADTGVPMRKKLMLAAAFALVTPIGMAIGIGVLDQFNGNDKSTIVAIGTLDAFSAGILMWVGLVEMWAGDWVHGELANAGAVKTSLGMFGLVAGMVLMSVLGKWA</sequence>
<feature type="signal peptide" evidence="7">
    <location>
        <begin position="1"/>
        <end position="17"/>
    </location>
</feature>
<dbReference type="OrthoDB" id="448280at2759"/>
<evidence type="ECO:0000256" key="7">
    <source>
        <dbReference type="SAM" id="SignalP"/>
    </source>
</evidence>
<keyword evidence="3 6" id="KW-1133">Transmembrane helix</keyword>
<dbReference type="Pfam" id="PF02535">
    <property type="entry name" value="Zip"/>
    <property type="match status" value="2"/>
</dbReference>
<keyword evidence="7" id="KW-0732">Signal</keyword>
<dbReference type="PANTHER" id="PTHR11040:SF44">
    <property type="entry name" value="PROTEIN ZNTC-RELATED"/>
    <property type="match status" value="1"/>
</dbReference>
<comment type="subcellular location">
    <subcellularLocation>
        <location evidence="1">Membrane</location>
        <topology evidence="1">Multi-pass membrane protein</topology>
    </subcellularLocation>
</comment>
<feature type="chain" id="PRO_5002482559" description="Zinc/iron permease" evidence="7">
    <location>
        <begin position="18"/>
        <end position="470"/>
    </location>
</feature>
<evidence type="ECO:0000256" key="1">
    <source>
        <dbReference type="ARBA" id="ARBA00004141"/>
    </source>
</evidence>
<feature type="region of interest" description="Disordered" evidence="5">
    <location>
        <begin position="338"/>
        <end position="365"/>
    </location>
</feature>
<dbReference type="AlphaFoldDB" id="A0A0F4ZLS5"/>
<protein>
    <recommendedName>
        <fullName evidence="10">Zinc/iron permease</fullName>
    </recommendedName>
</protein>
<feature type="transmembrane region" description="Helical" evidence="6">
    <location>
        <begin position="445"/>
        <end position="466"/>
    </location>
</feature>
<feature type="transmembrane region" description="Helical" evidence="6">
    <location>
        <begin position="409"/>
        <end position="433"/>
    </location>
</feature>
<evidence type="ECO:0000256" key="5">
    <source>
        <dbReference type="SAM" id="MobiDB-lite"/>
    </source>
</evidence>
<evidence type="ECO:0000256" key="3">
    <source>
        <dbReference type="ARBA" id="ARBA00022989"/>
    </source>
</evidence>
<evidence type="ECO:0008006" key="10">
    <source>
        <dbReference type="Google" id="ProtNLM"/>
    </source>
</evidence>
<dbReference type="InterPro" id="IPR003689">
    <property type="entry name" value="ZIP"/>
</dbReference>
<evidence type="ECO:0000256" key="4">
    <source>
        <dbReference type="ARBA" id="ARBA00023136"/>
    </source>
</evidence>
<feature type="transmembrane region" description="Helical" evidence="6">
    <location>
        <begin position="156"/>
        <end position="176"/>
    </location>
</feature>
<feature type="transmembrane region" description="Helical" evidence="6">
    <location>
        <begin position="188"/>
        <end position="208"/>
    </location>
</feature>
<dbReference type="GO" id="GO:0005886">
    <property type="term" value="C:plasma membrane"/>
    <property type="evidence" value="ECO:0007669"/>
    <property type="project" value="TreeGrafter"/>
</dbReference>
<feature type="transmembrane region" description="Helical" evidence="6">
    <location>
        <begin position="304"/>
        <end position="323"/>
    </location>
</feature>
<dbReference type="GO" id="GO:0005385">
    <property type="term" value="F:zinc ion transmembrane transporter activity"/>
    <property type="evidence" value="ECO:0007669"/>
    <property type="project" value="TreeGrafter"/>
</dbReference>
<evidence type="ECO:0000313" key="9">
    <source>
        <dbReference type="Proteomes" id="UP000033483"/>
    </source>
</evidence>
<organism evidence="8 9">
    <name type="scientific">Thielaviopsis punctulata</name>
    <dbReference type="NCBI Taxonomy" id="72032"/>
    <lineage>
        <taxon>Eukaryota</taxon>
        <taxon>Fungi</taxon>
        <taxon>Dikarya</taxon>
        <taxon>Ascomycota</taxon>
        <taxon>Pezizomycotina</taxon>
        <taxon>Sordariomycetes</taxon>
        <taxon>Hypocreomycetidae</taxon>
        <taxon>Microascales</taxon>
        <taxon>Ceratocystidaceae</taxon>
        <taxon>Thielaviopsis</taxon>
    </lineage>
</organism>
<keyword evidence="2 6" id="KW-0812">Transmembrane</keyword>
<name>A0A0F4ZLS5_9PEZI</name>
<dbReference type="Proteomes" id="UP000033483">
    <property type="component" value="Unassembled WGS sequence"/>
</dbReference>
<comment type="caution">
    <text evidence="8">The sequence shown here is derived from an EMBL/GenBank/DDBJ whole genome shotgun (WGS) entry which is preliminary data.</text>
</comment>
<keyword evidence="9" id="KW-1185">Reference proteome</keyword>
<dbReference type="PANTHER" id="PTHR11040">
    <property type="entry name" value="ZINC/IRON TRANSPORTER"/>
    <property type="match status" value="1"/>
</dbReference>
<evidence type="ECO:0000256" key="6">
    <source>
        <dbReference type="SAM" id="Phobius"/>
    </source>
</evidence>
<dbReference type="EMBL" id="LAEV01000060">
    <property type="protein sequence ID" value="KKA31091.1"/>
    <property type="molecule type" value="Genomic_DNA"/>
</dbReference>
<proteinExistence type="predicted"/>